<proteinExistence type="predicted"/>
<evidence type="ECO:0000313" key="1">
    <source>
        <dbReference type="EMBL" id="SVC54983.1"/>
    </source>
</evidence>
<gene>
    <name evidence="1" type="ORF">METZ01_LOCUS307837</name>
</gene>
<dbReference type="EMBL" id="UINC01097351">
    <property type="protein sequence ID" value="SVC54983.1"/>
    <property type="molecule type" value="Genomic_DNA"/>
</dbReference>
<sequence length="23" mass="2851">YFCRWRLHTSRPRSECRSLKVGI</sequence>
<protein>
    <submittedName>
        <fullName evidence="1">Uncharacterized protein</fullName>
    </submittedName>
</protein>
<organism evidence="1">
    <name type="scientific">marine metagenome</name>
    <dbReference type="NCBI Taxonomy" id="408172"/>
    <lineage>
        <taxon>unclassified sequences</taxon>
        <taxon>metagenomes</taxon>
        <taxon>ecological metagenomes</taxon>
    </lineage>
</organism>
<reference evidence="1" key="1">
    <citation type="submission" date="2018-05" db="EMBL/GenBank/DDBJ databases">
        <authorList>
            <person name="Lanie J.A."/>
            <person name="Ng W.-L."/>
            <person name="Kazmierczak K.M."/>
            <person name="Andrzejewski T.M."/>
            <person name="Davidsen T.M."/>
            <person name="Wayne K.J."/>
            <person name="Tettelin H."/>
            <person name="Glass J.I."/>
            <person name="Rusch D."/>
            <person name="Podicherti R."/>
            <person name="Tsui H.-C.T."/>
            <person name="Winkler M.E."/>
        </authorList>
    </citation>
    <scope>NUCLEOTIDE SEQUENCE</scope>
</reference>
<feature type="non-terminal residue" evidence="1">
    <location>
        <position position="1"/>
    </location>
</feature>
<accession>A0A382N180</accession>
<name>A0A382N180_9ZZZZ</name>
<feature type="non-terminal residue" evidence="1">
    <location>
        <position position="23"/>
    </location>
</feature>
<dbReference type="AlphaFoldDB" id="A0A382N180"/>